<proteinExistence type="predicted"/>
<evidence type="ECO:0000313" key="2">
    <source>
        <dbReference type="Proteomes" id="UP000050384"/>
    </source>
</evidence>
<dbReference type="EMBL" id="LJRI01000995">
    <property type="protein sequence ID" value="KPY80185.1"/>
    <property type="molecule type" value="Genomic_DNA"/>
</dbReference>
<evidence type="ECO:0000313" key="1">
    <source>
        <dbReference type="EMBL" id="KPY80185.1"/>
    </source>
</evidence>
<dbReference type="RefSeq" id="WP_057427650.1">
    <property type="nucleotide sequence ID" value="NZ_LJRI01000995.1"/>
</dbReference>
<organism evidence="1 2">
    <name type="scientific">Pseudomonas syringae pv. spinaceae</name>
    <dbReference type="NCBI Taxonomy" id="264459"/>
    <lineage>
        <taxon>Bacteria</taxon>
        <taxon>Pseudomonadati</taxon>
        <taxon>Pseudomonadota</taxon>
        <taxon>Gammaproteobacteria</taxon>
        <taxon>Pseudomonadales</taxon>
        <taxon>Pseudomonadaceae</taxon>
        <taxon>Pseudomonas</taxon>
        <taxon>Pseudomonas syringae</taxon>
    </lineage>
</organism>
<dbReference type="AlphaFoldDB" id="A0A0Q0GT92"/>
<accession>A0A0Q0GT92</accession>
<name>A0A0Q0GT92_PSESX</name>
<comment type="caution">
    <text evidence="1">The sequence shown here is derived from an EMBL/GenBank/DDBJ whole genome shotgun (WGS) entry which is preliminary data.</text>
</comment>
<dbReference type="Proteomes" id="UP000050384">
    <property type="component" value="Unassembled WGS sequence"/>
</dbReference>
<gene>
    <name evidence="1" type="ORF">ALO94_03395</name>
</gene>
<sequence>MINDEKMTLIRRHIGLEELLQLATPDELVAISEILLDKAHDRLLGDDSARQRLAQCFAAGELYKVVDEIAFEIRALGSVSLASLLRRGEPVSYDEVVRDVASELKIEYSNVDSASSVENKVLEMLVEKLTEQADTESQTTKGLWFGRARLKTSFTSLLGPLSKLGLGTAGASLVAAGMLSALPLTAIGAVTVGILAFRSKARPELEGLTTIVVYIARIRAGIVAADHEDFANRLRACL</sequence>
<dbReference type="PATRIC" id="fig|264459.3.peg.5386"/>
<protein>
    <submittedName>
        <fullName evidence="1">Uncharacterized protein</fullName>
    </submittedName>
</protein>
<reference evidence="1 2" key="1">
    <citation type="submission" date="2015-09" db="EMBL/GenBank/DDBJ databases">
        <title>Genome announcement of multiple Pseudomonas syringae strains.</title>
        <authorList>
            <person name="Thakur S."/>
            <person name="Wang P.W."/>
            <person name="Gong Y."/>
            <person name="Weir B.S."/>
            <person name="Guttman D.S."/>
        </authorList>
    </citation>
    <scope>NUCLEOTIDE SEQUENCE [LARGE SCALE GENOMIC DNA]</scope>
    <source>
        <strain evidence="1 2">ICMP16929</strain>
    </source>
</reference>